<sequence>MWIFISRRSNAVNGRYWLCIAIYFTLCSEIVSQVSTCLRTGCFPPAPSIFQSFSSFPSRSLSVSSVCGSGSTTQYRSLDTSDTAPYTCNASALQPTNLYDDDTSMAQPTYWQSELMIDSQTGGSIKPQYITVNFTDEFLIQMIDISFTTPFDRTDIFTTVPSFIVRKMDLSSKEWTPLYYFSSNCQQTFPNISLSPKSPDFSLPFCYNVKLENDLNELGLFHAAIFASSSFQVSILGFCFHHL</sequence>
<gene>
    <name evidence="4" type="primary">106066776</name>
</gene>
<proteinExistence type="predicted"/>
<reference evidence="4" key="1">
    <citation type="submission" date="2020-05" db="UniProtKB">
        <authorList>
            <consortium name="EnsemblMetazoa"/>
        </authorList>
    </citation>
    <scope>IDENTIFICATION</scope>
    <source>
        <strain evidence="4">BB02</strain>
    </source>
</reference>
<evidence type="ECO:0000313" key="5">
    <source>
        <dbReference type="Proteomes" id="UP000076420"/>
    </source>
</evidence>
<evidence type="ECO:0000256" key="1">
    <source>
        <dbReference type="ARBA" id="ARBA00023157"/>
    </source>
</evidence>
<dbReference type="Gene3D" id="2.60.120.260">
    <property type="entry name" value="Galactose-binding domain-like"/>
    <property type="match status" value="1"/>
</dbReference>
<accession>A0A2C9M3A0</accession>
<protein>
    <recommendedName>
        <fullName evidence="3">Laminin N-terminal domain-containing protein</fullName>
    </recommendedName>
</protein>
<dbReference type="VEuPathDB" id="VectorBase:BGLAX_047291"/>
<dbReference type="VEuPathDB" id="VectorBase:BGLB038079"/>
<name>A0A2C9M3A0_BIOGL</name>
<dbReference type="Pfam" id="PF00055">
    <property type="entry name" value="Laminin_N"/>
    <property type="match status" value="1"/>
</dbReference>
<keyword evidence="1" id="KW-1015">Disulfide bond</keyword>
<evidence type="ECO:0000259" key="3">
    <source>
        <dbReference type="PROSITE" id="PS51117"/>
    </source>
</evidence>
<feature type="domain" description="Laminin N-terminal" evidence="3">
    <location>
        <begin position="38"/>
        <end position="243"/>
    </location>
</feature>
<dbReference type="InterPro" id="IPR008211">
    <property type="entry name" value="Laminin_N"/>
</dbReference>
<evidence type="ECO:0000313" key="4">
    <source>
        <dbReference type="EnsemblMetazoa" id="BGLB038079-PA"/>
    </source>
</evidence>
<dbReference type="PROSITE" id="PS51117">
    <property type="entry name" value="LAMININ_NTER"/>
    <property type="match status" value="1"/>
</dbReference>
<dbReference type="KEGG" id="bgt:106066776"/>
<dbReference type="Proteomes" id="UP000076420">
    <property type="component" value="Unassembled WGS sequence"/>
</dbReference>
<keyword evidence="2" id="KW-0424">Laminin EGF-like domain</keyword>
<dbReference type="AlphaFoldDB" id="A0A2C9M3A0"/>
<dbReference type="EnsemblMetazoa" id="BGLB038079-RA">
    <property type="protein sequence ID" value="BGLB038079-PA"/>
    <property type="gene ID" value="BGLB038079"/>
</dbReference>
<evidence type="ECO:0000256" key="2">
    <source>
        <dbReference type="ARBA" id="ARBA00023292"/>
    </source>
</evidence>
<organism evidence="4 5">
    <name type="scientific">Biomphalaria glabrata</name>
    <name type="common">Bloodfluke planorb</name>
    <name type="synonym">Freshwater snail</name>
    <dbReference type="NCBI Taxonomy" id="6526"/>
    <lineage>
        <taxon>Eukaryota</taxon>
        <taxon>Metazoa</taxon>
        <taxon>Spiralia</taxon>
        <taxon>Lophotrochozoa</taxon>
        <taxon>Mollusca</taxon>
        <taxon>Gastropoda</taxon>
        <taxon>Heterobranchia</taxon>
        <taxon>Euthyneura</taxon>
        <taxon>Panpulmonata</taxon>
        <taxon>Hygrophila</taxon>
        <taxon>Lymnaeoidea</taxon>
        <taxon>Planorbidae</taxon>
        <taxon>Biomphalaria</taxon>
    </lineage>
</organism>